<keyword evidence="3" id="KW-1185">Reference proteome</keyword>
<feature type="compositionally biased region" description="Polar residues" evidence="1">
    <location>
        <begin position="21"/>
        <end position="30"/>
    </location>
</feature>
<organism evidence="2 3">
    <name type="scientific">Pleurodeles waltl</name>
    <name type="common">Iberian ribbed newt</name>
    <dbReference type="NCBI Taxonomy" id="8319"/>
    <lineage>
        <taxon>Eukaryota</taxon>
        <taxon>Metazoa</taxon>
        <taxon>Chordata</taxon>
        <taxon>Craniata</taxon>
        <taxon>Vertebrata</taxon>
        <taxon>Euteleostomi</taxon>
        <taxon>Amphibia</taxon>
        <taxon>Batrachia</taxon>
        <taxon>Caudata</taxon>
        <taxon>Salamandroidea</taxon>
        <taxon>Salamandridae</taxon>
        <taxon>Pleurodelinae</taxon>
        <taxon>Pleurodeles</taxon>
    </lineage>
</organism>
<protein>
    <submittedName>
        <fullName evidence="2">Uncharacterized protein</fullName>
    </submittedName>
</protein>
<reference evidence="2" key="1">
    <citation type="journal article" date="2022" name="bioRxiv">
        <title>Sequencing and chromosome-scale assembly of the giantPleurodeles waltlgenome.</title>
        <authorList>
            <person name="Brown T."/>
            <person name="Elewa A."/>
            <person name="Iarovenko S."/>
            <person name="Subramanian E."/>
            <person name="Araus A.J."/>
            <person name="Petzold A."/>
            <person name="Susuki M."/>
            <person name="Suzuki K.-i.T."/>
            <person name="Hayashi T."/>
            <person name="Toyoda A."/>
            <person name="Oliveira C."/>
            <person name="Osipova E."/>
            <person name="Leigh N.D."/>
            <person name="Simon A."/>
            <person name="Yun M.H."/>
        </authorList>
    </citation>
    <scope>NUCLEOTIDE SEQUENCE</scope>
    <source>
        <strain evidence="2">20211129_DDA</strain>
        <tissue evidence="2">Liver</tissue>
    </source>
</reference>
<comment type="caution">
    <text evidence="2">The sequence shown here is derived from an EMBL/GenBank/DDBJ whole genome shotgun (WGS) entry which is preliminary data.</text>
</comment>
<dbReference type="EMBL" id="JANPWB010000013">
    <property type="protein sequence ID" value="KAJ1103948.1"/>
    <property type="molecule type" value="Genomic_DNA"/>
</dbReference>
<evidence type="ECO:0000313" key="3">
    <source>
        <dbReference type="Proteomes" id="UP001066276"/>
    </source>
</evidence>
<proteinExistence type="predicted"/>
<sequence>MEVAEEDENNGREAEQKGDTMTEQQGSSGDPNKDKHVEESDGKEEETTETRGEDTMQEDHATTQGAGIFHQKCTYWG</sequence>
<dbReference type="AlphaFoldDB" id="A0AAV7MSJ3"/>
<feature type="compositionally biased region" description="Basic and acidic residues" evidence="1">
    <location>
        <begin position="31"/>
        <end position="40"/>
    </location>
</feature>
<accession>A0AAV7MSJ3</accession>
<evidence type="ECO:0000256" key="1">
    <source>
        <dbReference type="SAM" id="MobiDB-lite"/>
    </source>
</evidence>
<evidence type="ECO:0000313" key="2">
    <source>
        <dbReference type="EMBL" id="KAJ1103948.1"/>
    </source>
</evidence>
<feature type="compositionally biased region" description="Basic and acidic residues" evidence="1">
    <location>
        <begin position="9"/>
        <end position="20"/>
    </location>
</feature>
<gene>
    <name evidence="2" type="ORF">NDU88_001365</name>
</gene>
<feature type="compositionally biased region" description="Basic and acidic residues" evidence="1">
    <location>
        <begin position="48"/>
        <end position="61"/>
    </location>
</feature>
<name>A0AAV7MSJ3_PLEWA</name>
<feature type="region of interest" description="Disordered" evidence="1">
    <location>
        <begin position="1"/>
        <end position="77"/>
    </location>
</feature>
<dbReference type="Proteomes" id="UP001066276">
    <property type="component" value="Chromosome 9"/>
</dbReference>